<comment type="caution">
    <text evidence="1">The sequence shown here is derived from an EMBL/GenBank/DDBJ whole genome shotgun (WGS) entry which is preliminary data.</text>
</comment>
<evidence type="ECO:0000313" key="1">
    <source>
        <dbReference type="EMBL" id="KAF9645576.1"/>
    </source>
</evidence>
<evidence type="ECO:0000313" key="2">
    <source>
        <dbReference type="Proteomes" id="UP000886501"/>
    </source>
</evidence>
<reference evidence="1" key="2">
    <citation type="journal article" date="2020" name="Nat. Commun.">
        <title>Large-scale genome sequencing of mycorrhizal fungi provides insights into the early evolution of symbiotic traits.</title>
        <authorList>
            <person name="Miyauchi S."/>
            <person name="Kiss E."/>
            <person name="Kuo A."/>
            <person name="Drula E."/>
            <person name="Kohler A."/>
            <person name="Sanchez-Garcia M."/>
            <person name="Morin E."/>
            <person name="Andreopoulos B."/>
            <person name="Barry K.W."/>
            <person name="Bonito G."/>
            <person name="Buee M."/>
            <person name="Carver A."/>
            <person name="Chen C."/>
            <person name="Cichocki N."/>
            <person name="Clum A."/>
            <person name="Culley D."/>
            <person name="Crous P.W."/>
            <person name="Fauchery L."/>
            <person name="Girlanda M."/>
            <person name="Hayes R.D."/>
            <person name="Keri Z."/>
            <person name="LaButti K."/>
            <person name="Lipzen A."/>
            <person name="Lombard V."/>
            <person name="Magnuson J."/>
            <person name="Maillard F."/>
            <person name="Murat C."/>
            <person name="Nolan M."/>
            <person name="Ohm R.A."/>
            <person name="Pangilinan J."/>
            <person name="Pereira M.F."/>
            <person name="Perotto S."/>
            <person name="Peter M."/>
            <person name="Pfister S."/>
            <person name="Riley R."/>
            <person name="Sitrit Y."/>
            <person name="Stielow J.B."/>
            <person name="Szollosi G."/>
            <person name="Zifcakova L."/>
            <person name="Stursova M."/>
            <person name="Spatafora J.W."/>
            <person name="Tedersoo L."/>
            <person name="Vaario L.M."/>
            <person name="Yamada A."/>
            <person name="Yan M."/>
            <person name="Wang P."/>
            <person name="Xu J."/>
            <person name="Bruns T."/>
            <person name="Baldrian P."/>
            <person name="Vilgalys R."/>
            <person name="Dunand C."/>
            <person name="Henrissat B."/>
            <person name="Grigoriev I.V."/>
            <person name="Hibbett D."/>
            <person name="Nagy L.G."/>
            <person name="Martin F.M."/>
        </authorList>
    </citation>
    <scope>NUCLEOTIDE SEQUENCE</scope>
    <source>
        <strain evidence="1">P2</strain>
    </source>
</reference>
<sequence length="311" mass="34433">KQAFFVTLRRLAGIHGRLPDSIMITEDIEVEGEIRASGGFADVRSGRYMGSSVAVKTLRVAVQDDLQKLRKQFCKEVVLWNTVSHPNVLKLFGVWGDMEKGQFVTVSEWMTHGNIMEYIKNNHANRLELLHGAAQGLEYLHGANLTHGDLKGANILMSNGTPPRACLADFGFMTMVLDPNQPMSCSAQLEGGTTTFMSPELLMPSHFGIKDSVPTPQADVYAFGLVIYQVLTGEIPFRRIRQTELGYSLVTRGLRPDKPENAAAIGFSDSLWGFVERCWRGDRDLRPKVSEVVTHLEAAAANWHGLMSPCA</sequence>
<protein>
    <submittedName>
        <fullName evidence="1">Kinase-like protein</fullName>
    </submittedName>
</protein>
<proteinExistence type="predicted"/>
<dbReference type="EMBL" id="MU118086">
    <property type="protein sequence ID" value="KAF9645576.1"/>
    <property type="molecule type" value="Genomic_DNA"/>
</dbReference>
<dbReference type="Proteomes" id="UP000886501">
    <property type="component" value="Unassembled WGS sequence"/>
</dbReference>
<gene>
    <name evidence="1" type="ORF">BDM02DRAFT_3074040</name>
</gene>
<organism evidence="1 2">
    <name type="scientific">Thelephora ganbajun</name>
    <name type="common">Ganba fungus</name>
    <dbReference type="NCBI Taxonomy" id="370292"/>
    <lineage>
        <taxon>Eukaryota</taxon>
        <taxon>Fungi</taxon>
        <taxon>Dikarya</taxon>
        <taxon>Basidiomycota</taxon>
        <taxon>Agaricomycotina</taxon>
        <taxon>Agaricomycetes</taxon>
        <taxon>Thelephorales</taxon>
        <taxon>Thelephoraceae</taxon>
        <taxon>Thelephora</taxon>
    </lineage>
</organism>
<feature type="non-terminal residue" evidence="1">
    <location>
        <position position="311"/>
    </location>
</feature>
<feature type="non-terminal residue" evidence="1">
    <location>
        <position position="1"/>
    </location>
</feature>
<keyword evidence="2" id="KW-1185">Reference proteome</keyword>
<name>A0ACB6Z7G0_THEGA</name>
<accession>A0ACB6Z7G0</accession>
<reference evidence="1" key="1">
    <citation type="submission" date="2019-10" db="EMBL/GenBank/DDBJ databases">
        <authorList>
            <consortium name="DOE Joint Genome Institute"/>
            <person name="Kuo A."/>
            <person name="Miyauchi S."/>
            <person name="Kiss E."/>
            <person name="Drula E."/>
            <person name="Kohler A."/>
            <person name="Sanchez-Garcia M."/>
            <person name="Andreopoulos B."/>
            <person name="Barry K.W."/>
            <person name="Bonito G."/>
            <person name="Buee M."/>
            <person name="Carver A."/>
            <person name="Chen C."/>
            <person name="Cichocki N."/>
            <person name="Clum A."/>
            <person name="Culley D."/>
            <person name="Crous P.W."/>
            <person name="Fauchery L."/>
            <person name="Girlanda M."/>
            <person name="Hayes R."/>
            <person name="Keri Z."/>
            <person name="Labutti K."/>
            <person name="Lipzen A."/>
            <person name="Lombard V."/>
            <person name="Magnuson J."/>
            <person name="Maillard F."/>
            <person name="Morin E."/>
            <person name="Murat C."/>
            <person name="Nolan M."/>
            <person name="Ohm R."/>
            <person name="Pangilinan J."/>
            <person name="Pereira M."/>
            <person name="Perotto S."/>
            <person name="Peter M."/>
            <person name="Riley R."/>
            <person name="Sitrit Y."/>
            <person name="Stielow B."/>
            <person name="Szollosi G."/>
            <person name="Zifcakova L."/>
            <person name="Stursova M."/>
            <person name="Spatafora J.W."/>
            <person name="Tedersoo L."/>
            <person name="Vaario L.-M."/>
            <person name="Yamada A."/>
            <person name="Yan M."/>
            <person name="Wang P."/>
            <person name="Xu J."/>
            <person name="Bruns T."/>
            <person name="Baldrian P."/>
            <person name="Vilgalys R."/>
            <person name="Henrissat B."/>
            <person name="Grigoriev I.V."/>
            <person name="Hibbett D."/>
            <person name="Nagy L.G."/>
            <person name="Martin F.M."/>
        </authorList>
    </citation>
    <scope>NUCLEOTIDE SEQUENCE</scope>
    <source>
        <strain evidence="1">P2</strain>
    </source>
</reference>